<evidence type="ECO:0000313" key="1">
    <source>
        <dbReference type="EMBL" id="KPE49768.1"/>
    </source>
</evidence>
<proteinExistence type="predicted"/>
<dbReference type="AlphaFoldDB" id="A0A0N1KRN8"/>
<name>A0A0N1KRN8_CHRID</name>
<sequence>MTWREFQLRSLGYVRKTNDHDSRQWLHTREISYNVLVGLGVINPKKLPIEKFMPIGENGSKPKPRGITERGKELLMKAIKQAVNGG</sequence>
<protein>
    <submittedName>
        <fullName evidence="1">Uncharacterized protein</fullName>
    </submittedName>
</protein>
<accession>A0A0N1KRN8</accession>
<reference evidence="2" key="2">
    <citation type="submission" date="2015-09" db="EMBL/GenBank/DDBJ databases">
        <title>Draft genome sequence of a multidrug-resistant Chryseobacterium indologenes isolate from Malaysia.</title>
        <authorList>
            <person name="Yu C.Y."/>
            <person name="Ang G.Y."/>
            <person name="Chan K.-G."/>
        </authorList>
    </citation>
    <scope>NUCLEOTIDE SEQUENCE [LARGE SCALE GENOMIC DNA]</scope>
    <source>
        <strain evidence="2">CI_885</strain>
    </source>
</reference>
<dbReference type="EMBL" id="LJOD01000015">
    <property type="protein sequence ID" value="KPE49768.1"/>
    <property type="molecule type" value="Genomic_DNA"/>
</dbReference>
<evidence type="ECO:0000313" key="2">
    <source>
        <dbReference type="Proteomes" id="UP000037953"/>
    </source>
</evidence>
<gene>
    <name evidence="1" type="ORF">AOB46_18770</name>
</gene>
<dbReference type="Proteomes" id="UP000037953">
    <property type="component" value="Unassembled WGS sequence"/>
</dbReference>
<organism evidence="1 2">
    <name type="scientific">Chryseobacterium indologenes</name>
    <name type="common">Flavobacterium indologenes</name>
    <dbReference type="NCBI Taxonomy" id="253"/>
    <lineage>
        <taxon>Bacteria</taxon>
        <taxon>Pseudomonadati</taxon>
        <taxon>Bacteroidota</taxon>
        <taxon>Flavobacteriia</taxon>
        <taxon>Flavobacteriales</taxon>
        <taxon>Weeksellaceae</taxon>
        <taxon>Chryseobacterium group</taxon>
        <taxon>Chryseobacterium</taxon>
    </lineage>
</organism>
<comment type="caution">
    <text evidence="1">The sequence shown here is derived from an EMBL/GenBank/DDBJ whole genome shotgun (WGS) entry which is preliminary data.</text>
</comment>
<reference evidence="1 2" key="1">
    <citation type="journal article" date="2015" name="Genom Data">
        <title>Draft genome sequence of a multidrug-resistant Chryseobacterium indologenes isolate from Malaysia.</title>
        <authorList>
            <person name="Yu C.Y."/>
            <person name="Ang G.Y."/>
            <person name="Cheng H.J."/>
            <person name="Cheong Y.M."/>
            <person name="Yin W.F."/>
            <person name="Chan K.G."/>
        </authorList>
    </citation>
    <scope>NUCLEOTIDE SEQUENCE [LARGE SCALE GENOMIC DNA]</scope>
    <source>
        <strain evidence="1 2">CI_885</strain>
    </source>
</reference>
<dbReference type="PATRIC" id="fig|253.9.peg.1710"/>